<protein>
    <submittedName>
        <fullName evidence="1">Uncharacterized protein</fullName>
    </submittedName>
</protein>
<sequence length="78" mass="8904">SLLVGSCGNGVDLFVQFIDKDNEIIIKDAVRSRVHGNILPTKLNQHKWIKVEIVLCEKKFTEKHEECQESKSMVLNPI</sequence>
<dbReference type="EMBL" id="HACG01046257">
    <property type="protein sequence ID" value="CEK93122.1"/>
    <property type="molecule type" value="Transcribed_RNA"/>
</dbReference>
<organism evidence="1">
    <name type="scientific">Arion vulgaris</name>
    <dbReference type="NCBI Taxonomy" id="1028688"/>
    <lineage>
        <taxon>Eukaryota</taxon>
        <taxon>Metazoa</taxon>
        <taxon>Spiralia</taxon>
        <taxon>Lophotrochozoa</taxon>
        <taxon>Mollusca</taxon>
        <taxon>Gastropoda</taxon>
        <taxon>Heterobranchia</taxon>
        <taxon>Euthyneura</taxon>
        <taxon>Panpulmonata</taxon>
        <taxon>Eupulmonata</taxon>
        <taxon>Stylommatophora</taxon>
        <taxon>Helicina</taxon>
        <taxon>Arionoidea</taxon>
        <taxon>Arionidae</taxon>
        <taxon>Arion</taxon>
    </lineage>
</organism>
<proteinExistence type="predicted"/>
<accession>A0A0B7BJR0</accession>
<evidence type="ECO:0000313" key="1">
    <source>
        <dbReference type="EMBL" id="CEK93122.1"/>
    </source>
</evidence>
<feature type="non-terminal residue" evidence="1">
    <location>
        <position position="1"/>
    </location>
</feature>
<dbReference type="AlphaFoldDB" id="A0A0B7BJR0"/>
<name>A0A0B7BJR0_9EUPU</name>
<gene>
    <name evidence="1" type="primary">ORF192130</name>
</gene>
<reference evidence="1" key="1">
    <citation type="submission" date="2014-12" db="EMBL/GenBank/DDBJ databases">
        <title>Insight into the proteome of Arion vulgaris.</title>
        <authorList>
            <person name="Aradska J."/>
            <person name="Bulat T."/>
            <person name="Smidak R."/>
            <person name="Sarate P."/>
            <person name="Gangsoo J."/>
            <person name="Sialana F."/>
            <person name="Bilban M."/>
            <person name="Lubec G."/>
        </authorList>
    </citation>
    <scope>NUCLEOTIDE SEQUENCE</scope>
    <source>
        <tissue evidence="1">Skin</tissue>
    </source>
</reference>